<keyword evidence="3" id="KW-1185">Reference proteome</keyword>
<reference evidence="2 3" key="1">
    <citation type="submission" date="2024-09" db="EMBL/GenBank/DDBJ databases">
        <authorList>
            <person name="Sun Q."/>
            <person name="Mori K."/>
        </authorList>
    </citation>
    <scope>NUCLEOTIDE SEQUENCE [LARGE SCALE GENOMIC DNA]</scope>
    <source>
        <strain evidence="2 3">CECT 7955</strain>
    </source>
</reference>
<evidence type="ECO:0000313" key="3">
    <source>
        <dbReference type="Proteomes" id="UP001589607"/>
    </source>
</evidence>
<organism evidence="2 3">
    <name type="scientific">Flavobacterium jumunjinense</name>
    <dbReference type="NCBI Taxonomy" id="998845"/>
    <lineage>
        <taxon>Bacteria</taxon>
        <taxon>Pseudomonadati</taxon>
        <taxon>Bacteroidota</taxon>
        <taxon>Flavobacteriia</taxon>
        <taxon>Flavobacteriales</taxon>
        <taxon>Flavobacteriaceae</taxon>
        <taxon>Flavobacterium</taxon>
    </lineage>
</organism>
<gene>
    <name evidence="2" type="ORF">ACFFVF_02840</name>
</gene>
<dbReference type="RefSeq" id="WP_236457004.1">
    <property type="nucleotide sequence ID" value="NZ_CBCSGE010000010.1"/>
</dbReference>
<evidence type="ECO:0000256" key="1">
    <source>
        <dbReference type="SAM" id="Phobius"/>
    </source>
</evidence>
<protein>
    <submittedName>
        <fullName evidence="2">Uncharacterized protein</fullName>
    </submittedName>
</protein>
<proteinExistence type="predicted"/>
<keyword evidence="1" id="KW-0812">Transmembrane</keyword>
<dbReference type="Proteomes" id="UP001589607">
    <property type="component" value="Unassembled WGS sequence"/>
</dbReference>
<dbReference type="EMBL" id="JBHMEY010000006">
    <property type="protein sequence ID" value="MFB9095440.1"/>
    <property type="molecule type" value="Genomic_DNA"/>
</dbReference>
<keyword evidence="1" id="KW-0472">Membrane</keyword>
<sequence>MKKRNFVFIITSLLLSIVILITYLNYNNIDVDNNNIPSNSKISYFPEKTFSRIESYGYITSDKKIKREEKIIKNEYDTIIKNYISENLYEFKEPLLYNYDSGKEIYRFTWLRSFHNPIVIRIEIASNKKTIFWKELKINKEYKPIKIITDTYKPLDNEKWTELENLLKKENFWEIYPNINVPGNDGSFWVLEGTKDKKYKAVAFWSPKRNKIEYFELCKYILALTDLKIDEYKIY</sequence>
<keyword evidence="1" id="KW-1133">Transmembrane helix</keyword>
<comment type="caution">
    <text evidence="2">The sequence shown here is derived from an EMBL/GenBank/DDBJ whole genome shotgun (WGS) entry which is preliminary data.</text>
</comment>
<accession>A0ABV5GKR7</accession>
<feature type="transmembrane region" description="Helical" evidence="1">
    <location>
        <begin position="7"/>
        <end position="26"/>
    </location>
</feature>
<name>A0ABV5GKR7_9FLAO</name>
<evidence type="ECO:0000313" key="2">
    <source>
        <dbReference type="EMBL" id="MFB9095440.1"/>
    </source>
</evidence>